<dbReference type="Pfam" id="PF25574">
    <property type="entry name" value="TPR_IMB1"/>
    <property type="match status" value="1"/>
</dbReference>
<evidence type="ECO:0000256" key="5">
    <source>
        <dbReference type="ARBA" id="ARBA00022927"/>
    </source>
</evidence>
<dbReference type="AlphaFoldDB" id="A0A1E5R6E7"/>
<dbReference type="Pfam" id="PF13513">
    <property type="entry name" value="HEAT_EZ"/>
    <property type="match status" value="1"/>
</dbReference>
<dbReference type="GO" id="GO:0005634">
    <property type="term" value="C:nucleus"/>
    <property type="evidence" value="ECO:0007669"/>
    <property type="project" value="UniProtKB-ARBA"/>
</dbReference>
<dbReference type="InterPro" id="IPR016024">
    <property type="entry name" value="ARM-type_fold"/>
</dbReference>
<organism evidence="7 8">
    <name type="scientific">Hanseniaspora opuntiae</name>
    <dbReference type="NCBI Taxonomy" id="211096"/>
    <lineage>
        <taxon>Eukaryota</taxon>
        <taxon>Fungi</taxon>
        <taxon>Dikarya</taxon>
        <taxon>Ascomycota</taxon>
        <taxon>Saccharomycotina</taxon>
        <taxon>Saccharomycetes</taxon>
        <taxon>Saccharomycodales</taxon>
        <taxon>Saccharomycodaceae</taxon>
        <taxon>Hanseniaspora</taxon>
    </lineage>
</organism>
<proteinExistence type="predicted"/>
<dbReference type="EMBL" id="LPNL01000008">
    <property type="protein sequence ID" value="OEJ82477.1"/>
    <property type="molecule type" value="Genomic_DNA"/>
</dbReference>
<comment type="subcellular location">
    <subcellularLocation>
        <location evidence="1">Cytoplasm</location>
    </subcellularLocation>
</comment>
<dbReference type="PROSITE" id="PS50166">
    <property type="entry name" value="IMPORTIN_B_NT"/>
    <property type="match status" value="1"/>
</dbReference>
<dbReference type="PANTHER" id="PTHR10527">
    <property type="entry name" value="IMPORTIN BETA"/>
    <property type="match status" value="1"/>
</dbReference>
<dbReference type="SUPFAM" id="SSF48371">
    <property type="entry name" value="ARM repeat"/>
    <property type="match status" value="1"/>
</dbReference>
<dbReference type="OrthoDB" id="10263328at2759"/>
<evidence type="ECO:0000313" key="7">
    <source>
        <dbReference type="EMBL" id="OEJ82477.1"/>
    </source>
</evidence>
<evidence type="ECO:0000259" key="6">
    <source>
        <dbReference type="PROSITE" id="PS50166"/>
    </source>
</evidence>
<comment type="caution">
    <text evidence="7">The sequence shown here is derived from an EMBL/GenBank/DDBJ whole genome shotgun (WGS) entry which is preliminary data.</text>
</comment>
<keyword evidence="2" id="KW-0813">Transport</keyword>
<protein>
    <submittedName>
        <fullName evidence="7">Importin subunit beta-1</fullName>
    </submittedName>
</protein>
<feature type="domain" description="Importin N-terminal" evidence="6">
    <location>
        <begin position="41"/>
        <end position="125"/>
    </location>
</feature>
<evidence type="ECO:0000313" key="8">
    <source>
        <dbReference type="Proteomes" id="UP000095605"/>
    </source>
</evidence>
<dbReference type="GO" id="GO:0005737">
    <property type="term" value="C:cytoplasm"/>
    <property type="evidence" value="ECO:0007669"/>
    <property type="project" value="UniProtKB-SubCell"/>
</dbReference>
<keyword evidence="8" id="KW-1185">Reference proteome</keyword>
<dbReference type="InterPro" id="IPR040122">
    <property type="entry name" value="Importin_beta"/>
</dbReference>
<gene>
    <name evidence="7" type="ORF">AWRI3578_g3289</name>
</gene>
<evidence type="ECO:0000256" key="3">
    <source>
        <dbReference type="ARBA" id="ARBA00022490"/>
    </source>
</evidence>
<evidence type="ECO:0000256" key="2">
    <source>
        <dbReference type="ARBA" id="ARBA00022448"/>
    </source>
</evidence>
<dbReference type="GO" id="GO:0031267">
    <property type="term" value="F:small GTPase binding"/>
    <property type="evidence" value="ECO:0007669"/>
    <property type="project" value="InterPro"/>
</dbReference>
<keyword evidence="3" id="KW-0963">Cytoplasm</keyword>
<dbReference type="GO" id="GO:0006606">
    <property type="term" value="P:protein import into nucleus"/>
    <property type="evidence" value="ECO:0007669"/>
    <property type="project" value="InterPro"/>
</dbReference>
<dbReference type="Gene3D" id="1.25.10.10">
    <property type="entry name" value="Leucine-rich Repeat Variant"/>
    <property type="match status" value="1"/>
</dbReference>
<sequence>MSLINDQSNNIEMLQSQLTVSNVVNLLMNSLSSDQTLRIPSEQSITAFLESAIYPEFYYILSAIICDESINVFEVRILASIVLKNNLISLKNNVNMNKKYQAKWFQISDDVRSKIKENSLKALSSQVNKVANSASQVIAALAYHELGNNSWNLLPTLVGNTSPENNANLSLKRSSLLSIGYICEQGITSNDTKLISNLRMNSDAIITGLVQGCQTSSGDDAADNTIKLTAINSLIDALDFIDENMNRDQERNYLMQVVCELTQSSSVDLKIAAFGCLCKIFSHYYFFMKTYMEQAIYLLTINILKDINEDPRVKSLVIELWSTICEEEIDLQVSIEQYESVEAAIADDPKLVNYNFSLTAITDLIPLILDLLIKDKSLQDADIEDIDSNEWDVSMSAGACLQLFAKNCGNYIMYNVLTWIQEHLAVDDWRYRDAAIMAFGCVLDGPDANELTEVVKQALQSILMLMEDQSVQVKETVSWCIGRIIEFAMDAITSNDLPNIIQALLLGFKDHAKIITNCCWSLMNLVERVEAEENYEFKKILSVNYPVIVEHLMVIVNDDSNDNEYSCRSSAFSALNTVVENIPEYNKDTSLAIFNMTLNKLLTLISMDLSNATSHQKMIANEYMSSVLSLLSCCIRNLPKNQVKVMMPSIQQHLMNLLSQATVALEQGEDSYIEEDVFYCMSAVMNCMSEDFLPYLDTLAPILAATLKRPDTQACKASVGLIGDICLELGSLANAFSGAMIPLIGAVIQAENATNETILQVISTLGEIATAFGEGFYPYVADIVGLCNTKFLESLREKNEQEKLGTNNYDSFKYYLNINAAILDCYAGIISGFIDAPMLIGDFIESIFELIQNIYIERMYYKEDKEYVLRTALGMIGDIGMMYPSGVFKSLFASPWVSQFIQYIQNNASTCSESTITSTKWALGQQQKQLSL</sequence>
<dbReference type="Proteomes" id="UP000095605">
    <property type="component" value="Unassembled WGS sequence"/>
</dbReference>
<dbReference type="InterPro" id="IPR001494">
    <property type="entry name" value="Importin-beta_N"/>
</dbReference>
<name>A0A1E5R6E7_9ASCO</name>
<dbReference type="InterPro" id="IPR058584">
    <property type="entry name" value="IMB1_TNPO1-like_TPR"/>
</dbReference>
<reference evidence="8" key="1">
    <citation type="journal article" date="2016" name="Genome Announc.">
        <title>Genome sequences of three species of Hanseniaspora isolated from spontaneous wine fermentations.</title>
        <authorList>
            <person name="Sternes P.R."/>
            <person name="Lee D."/>
            <person name="Kutyna D.R."/>
            <person name="Borneman A.R."/>
        </authorList>
    </citation>
    <scope>NUCLEOTIDE SEQUENCE [LARGE SCALE GENOMIC DNA]</scope>
    <source>
        <strain evidence="8">AWRI3578</strain>
    </source>
</reference>
<keyword evidence="5" id="KW-0653">Protein transport</keyword>
<evidence type="ECO:0000256" key="4">
    <source>
        <dbReference type="ARBA" id="ARBA00022737"/>
    </source>
</evidence>
<keyword evidence="4" id="KW-0677">Repeat</keyword>
<accession>A0A1E5R6E7</accession>
<dbReference type="InterPro" id="IPR011989">
    <property type="entry name" value="ARM-like"/>
</dbReference>
<evidence type="ECO:0000256" key="1">
    <source>
        <dbReference type="ARBA" id="ARBA00004496"/>
    </source>
</evidence>
<dbReference type="Pfam" id="PF03810">
    <property type="entry name" value="IBN_N"/>
    <property type="match status" value="1"/>
</dbReference>